<evidence type="ECO:0000256" key="1">
    <source>
        <dbReference type="SAM" id="MobiDB-lite"/>
    </source>
</evidence>
<gene>
    <name evidence="3" type="ORF">B9Z65_7914</name>
</gene>
<dbReference type="Proteomes" id="UP000243723">
    <property type="component" value="Unassembled WGS sequence"/>
</dbReference>
<comment type="caution">
    <text evidence="3">The sequence shown here is derived from an EMBL/GenBank/DDBJ whole genome shotgun (WGS) entry which is preliminary data.</text>
</comment>
<feature type="transmembrane region" description="Helical" evidence="2">
    <location>
        <begin position="47"/>
        <end position="66"/>
    </location>
</feature>
<organism evidence="3 4">
    <name type="scientific">Elsinoe australis</name>
    <dbReference type="NCBI Taxonomy" id="40998"/>
    <lineage>
        <taxon>Eukaryota</taxon>
        <taxon>Fungi</taxon>
        <taxon>Dikarya</taxon>
        <taxon>Ascomycota</taxon>
        <taxon>Pezizomycotina</taxon>
        <taxon>Dothideomycetes</taxon>
        <taxon>Dothideomycetidae</taxon>
        <taxon>Myriangiales</taxon>
        <taxon>Elsinoaceae</taxon>
        <taxon>Elsinoe</taxon>
    </lineage>
</organism>
<feature type="compositionally biased region" description="Low complexity" evidence="1">
    <location>
        <begin position="235"/>
        <end position="253"/>
    </location>
</feature>
<feature type="compositionally biased region" description="Low complexity" evidence="1">
    <location>
        <begin position="279"/>
        <end position="299"/>
    </location>
</feature>
<evidence type="ECO:0000313" key="3">
    <source>
        <dbReference type="EMBL" id="PSK54108.1"/>
    </source>
</evidence>
<dbReference type="STRING" id="40998.A0A2P8A0X6"/>
<reference evidence="3 4" key="1">
    <citation type="submission" date="2017-05" db="EMBL/GenBank/DDBJ databases">
        <title>Draft genome sequence of Elsinoe australis.</title>
        <authorList>
            <person name="Cheng Q."/>
        </authorList>
    </citation>
    <scope>NUCLEOTIDE SEQUENCE [LARGE SCALE GENOMIC DNA]</scope>
    <source>
        <strain evidence="3 4">NL1</strain>
    </source>
</reference>
<feature type="compositionally biased region" description="Pro residues" evidence="1">
    <location>
        <begin position="130"/>
        <end position="150"/>
    </location>
</feature>
<feature type="transmembrane region" description="Helical" evidence="2">
    <location>
        <begin position="78"/>
        <end position="98"/>
    </location>
</feature>
<keyword evidence="2" id="KW-0472">Membrane</keyword>
<feature type="compositionally biased region" description="Polar residues" evidence="1">
    <location>
        <begin position="260"/>
        <end position="270"/>
    </location>
</feature>
<sequence>MADAPPPPPPHGAKSSPLPNGNYDIFIIPPHSSGSGFLYLPSLKPNVNSFVAGFFTALLAVGLYNILVPALSQTIASLNSGIGLFLCLAAVGAAFSFGRTAAESSTSSKPFPDPGPSAGPNFTYPSASSAPPPTPPNPGAAPRFTTPPKPNNTAQSEWEKAKEQTRKREEDRRKAEELKARQAEAAKKKEEAEKAAKAAAEKEKWEQQRAREKDTRERLARERIAKERLERENAAKAGAAGAGGPAAAAAGGARKYEKPTAQSATDSDYFTQYKPPGTSVASSVSGASESSYAASMSTARTTPPPRDRGPYKTSDPNKVVLMGVYAFTKEFGLQPTSMLESNQGGVTDGLILRITTEGLFIDDDVRGVPQREWDVKAWGIKLLEIGKIDDINIFRATMRDLEGKKYFFVLPADQGWKVDTGLQRLRKGSQARSLGLSTMNDKEAKSLLMSLGWK</sequence>
<dbReference type="OrthoDB" id="5421842at2759"/>
<keyword evidence="2" id="KW-0812">Transmembrane</keyword>
<keyword evidence="2" id="KW-1133">Transmembrane helix</keyword>
<proteinExistence type="predicted"/>
<evidence type="ECO:0000256" key="2">
    <source>
        <dbReference type="SAM" id="Phobius"/>
    </source>
</evidence>
<feature type="region of interest" description="Disordered" evidence="1">
    <location>
        <begin position="103"/>
        <end position="315"/>
    </location>
</feature>
<name>A0A2P8A0X6_9PEZI</name>
<feature type="compositionally biased region" description="Basic and acidic residues" evidence="1">
    <location>
        <begin position="157"/>
        <end position="234"/>
    </location>
</feature>
<dbReference type="EMBL" id="NHZQ01000087">
    <property type="protein sequence ID" value="PSK54108.1"/>
    <property type="molecule type" value="Genomic_DNA"/>
</dbReference>
<keyword evidence="4" id="KW-1185">Reference proteome</keyword>
<protein>
    <submittedName>
        <fullName evidence="3">Nucleoporin gle1</fullName>
    </submittedName>
</protein>
<dbReference type="AlphaFoldDB" id="A0A2P8A0X6"/>
<evidence type="ECO:0000313" key="4">
    <source>
        <dbReference type="Proteomes" id="UP000243723"/>
    </source>
</evidence>
<accession>A0A2P8A0X6</accession>